<reference evidence="2" key="1">
    <citation type="submission" date="2017-03" db="EMBL/GenBank/DDBJ databases">
        <title>Phytopthora megakarya and P. palmivora, two closely related causual agents of cacao black pod achieved similar genome size and gene model numbers by different mechanisms.</title>
        <authorList>
            <person name="Ali S."/>
            <person name="Shao J."/>
            <person name="Larry D.J."/>
            <person name="Kronmiller B."/>
            <person name="Shen D."/>
            <person name="Strem M.D."/>
            <person name="Melnick R.L."/>
            <person name="Guiltinan M.J."/>
            <person name="Tyler B.M."/>
            <person name="Meinhardt L.W."/>
            <person name="Bailey B.A."/>
        </authorList>
    </citation>
    <scope>NUCLEOTIDE SEQUENCE [LARGE SCALE GENOMIC DNA]</scope>
    <source>
        <strain evidence="2">zdho120</strain>
    </source>
</reference>
<feature type="non-terminal residue" evidence="1">
    <location>
        <position position="1"/>
    </location>
</feature>
<dbReference type="EMBL" id="NBNE01001910">
    <property type="protein sequence ID" value="OWZ12207.1"/>
    <property type="molecule type" value="Genomic_DNA"/>
</dbReference>
<evidence type="ECO:0000313" key="2">
    <source>
        <dbReference type="Proteomes" id="UP000198211"/>
    </source>
</evidence>
<proteinExistence type="predicted"/>
<name>A0A225W5A1_9STRA</name>
<gene>
    <name evidence="1" type="ORF">PHMEG_00014672</name>
</gene>
<accession>A0A225W5A1</accession>
<dbReference type="OrthoDB" id="92463at2759"/>
<keyword evidence="2" id="KW-1185">Reference proteome</keyword>
<organism evidence="1 2">
    <name type="scientific">Phytophthora megakarya</name>
    <dbReference type="NCBI Taxonomy" id="4795"/>
    <lineage>
        <taxon>Eukaryota</taxon>
        <taxon>Sar</taxon>
        <taxon>Stramenopiles</taxon>
        <taxon>Oomycota</taxon>
        <taxon>Peronosporomycetes</taxon>
        <taxon>Peronosporales</taxon>
        <taxon>Peronosporaceae</taxon>
        <taxon>Phytophthora</taxon>
    </lineage>
</organism>
<comment type="caution">
    <text evidence="1">The sequence shown here is derived from an EMBL/GenBank/DDBJ whole genome shotgun (WGS) entry which is preliminary data.</text>
</comment>
<evidence type="ECO:0000313" key="1">
    <source>
        <dbReference type="EMBL" id="OWZ12207.1"/>
    </source>
</evidence>
<sequence>RIEHEREDIILAFQTGYSTITKQTLRNGFPHLVDGDILSPIANKLLGRRLVVSTVGRFEWDASVGRIVRIHYAPDLVTALLKLLGNLEDVACVLHDPRIIHE</sequence>
<protein>
    <submittedName>
        <fullName evidence="1">Uncharacterized protein</fullName>
    </submittedName>
</protein>
<dbReference type="Proteomes" id="UP000198211">
    <property type="component" value="Unassembled WGS sequence"/>
</dbReference>
<dbReference type="AlphaFoldDB" id="A0A225W5A1"/>